<feature type="region of interest" description="Disordered" evidence="1">
    <location>
        <begin position="91"/>
        <end position="124"/>
    </location>
</feature>
<evidence type="ECO:0000256" key="1">
    <source>
        <dbReference type="SAM" id="MobiDB-lite"/>
    </source>
</evidence>
<dbReference type="Proteomes" id="UP000299084">
    <property type="component" value="Unassembled WGS sequence"/>
</dbReference>
<keyword evidence="3" id="KW-1185">Reference proteome</keyword>
<evidence type="ECO:0000313" key="2">
    <source>
        <dbReference type="EMBL" id="KAB1279713.1"/>
    </source>
</evidence>
<evidence type="ECO:0000313" key="3">
    <source>
        <dbReference type="Proteomes" id="UP000299084"/>
    </source>
</evidence>
<feature type="non-terminal residue" evidence="2">
    <location>
        <position position="124"/>
    </location>
</feature>
<protein>
    <submittedName>
        <fullName evidence="2">Uncharacterized protein</fullName>
    </submittedName>
</protein>
<feature type="region of interest" description="Disordered" evidence="1">
    <location>
        <begin position="1"/>
        <end position="21"/>
    </location>
</feature>
<organism evidence="2 3">
    <name type="scientific">Camelus dromedarius</name>
    <name type="common">Dromedary</name>
    <name type="synonym">Arabian camel</name>
    <dbReference type="NCBI Taxonomy" id="9838"/>
    <lineage>
        <taxon>Eukaryota</taxon>
        <taxon>Metazoa</taxon>
        <taxon>Chordata</taxon>
        <taxon>Craniata</taxon>
        <taxon>Vertebrata</taxon>
        <taxon>Euteleostomi</taxon>
        <taxon>Mammalia</taxon>
        <taxon>Eutheria</taxon>
        <taxon>Laurasiatheria</taxon>
        <taxon>Artiodactyla</taxon>
        <taxon>Tylopoda</taxon>
        <taxon>Camelidae</taxon>
        <taxon>Camelus</taxon>
    </lineage>
</organism>
<reference evidence="2 3" key="1">
    <citation type="journal article" date="2019" name="Mol. Ecol. Resour.">
        <title>Improving Illumina assemblies with Hi-C and long reads: an example with the North African dromedary.</title>
        <authorList>
            <person name="Elbers J.P."/>
            <person name="Rogers M.F."/>
            <person name="Perelman P.L."/>
            <person name="Proskuryakova A.A."/>
            <person name="Serdyukova N.A."/>
            <person name="Johnson W.E."/>
            <person name="Horin P."/>
            <person name="Corander J."/>
            <person name="Murphy D."/>
            <person name="Burger P.A."/>
        </authorList>
    </citation>
    <scope>NUCLEOTIDE SEQUENCE [LARGE SCALE GENOMIC DNA]</scope>
    <source>
        <strain evidence="2">Drom800</strain>
        <tissue evidence="2">Blood</tissue>
    </source>
</reference>
<comment type="caution">
    <text evidence="2">The sequence shown here is derived from an EMBL/GenBank/DDBJ whole genome shotgun (WGS) entry which is preliminary data.</text>
</comment>
<proteinExistence type="predicted"/>
<sequence>MNPPGPRQVQQEDKRAACPPPTCPPVLWTRGLCSSSQQNPVPRFALCPQGSPVPVHPFTPFPKHPQHWALPGVDGTVRQGLESTLQILLGEPAHGGRGRHSTAWQAAAGPGAQAGREARFQQPP</sequence>
<dbReference type="AlphaFoldDB" id="A0A5N4E884"/>
<feature type="compositionally biased region" description="Low complexity" evidence="1">
    <location>
        <begin position="103"/>
        <end position="115"/>
    </location>
</feature>
<dbReference type="EMBL" id="JWIN03000004">
    <property type="protein sequence ID" value="KAB1279713.1"/>
    <property type="molecule type" value="Genomic_DNA"/>
</dbReference>
<gene>
    <name evidence="2" type="ORF">Cadr_000016433</name>
</gene>
<accession>A0A5N4E884</accession>
<name>A0A5N4E884_CAMDR</name>